<sequence length="314" mass="34969">MQVPPDNVPPDNVSPDNGSPDSGTPTRSSSLPRVSPSKAEAAEYTPASLACGARRVVASRSLDEKTNVAHATARAWFGRTLSLRRRTGSERMPDQPGRPDAPVLLPPRDMPKRAVGGTSGRIALLHSLAHIELNAVDLTWDMVGRFADRPLPRSFFDDWVRVGLEEAKHFSLLRRRLEELDSHYGALPAHHGLWEAAESTGDDLAGRLAVIPLVLEARGLDITPPMIEKARQRGDPETAAILEIIYRDEKRHVAFGAKWFRYLCDKERCDPERRFQDLVRRHFKGGLKPPFNDRARSEAGLTPGFYRPLSRLIG</sequence>
<reference evidence="2 3" key="1">
    <citation type="submission" date="2019-12" db="EMBL/GenBank/DDBJ databases">
        <title>The genome of Stappia indica PHM037.</title>
        <authorList>
            <person name="Kacar D."/>
            <person name="Galan B."/>
            <person name="Canedo L."/>
            <person name="Rodriguez P."/>
            <person name="de la Calle F."/>
            <person name="Garcia J.L."/>
        </authorList>
    </citation>
    <scope>NUCLEOTIDE SEQUENCE [LARGE SCALE GENOMIC DNA]</scope>
    <source>
        <strain evidence="2 3">PHM037</strain>
    </source>
</reference>
<dbReference type="Proteomes" id="UP000435648">
    <property type="component" value="Chromosome"/>
</dbReference>
<dbReference type="EMBL" id="CP046908">
    <property type="protein sequence ID" value="QGZ33574.1"/>
    <property type="molecule type" value="Genomic_DNA"/>
</dbReference>
<dbReference type="Pfam" id="PF04305">
    <property type="entry name" value="DUF455"/>
    <property type="match status" value="1"/>
</dbReference>
<accession>A0A857C3V0</accession>
<proteinExistence type="predicted"/>
<name>A0A857C3V0_9HYPH</name>
<protein>
    <submittedName>
        <fullName evidence="2">DUF455 family protein</fullName>
    </submittedName>
</protein>
<dbReference type="AlphaFoldDB" id="A0A857C3V0"/>
<dbReference type="Gene3D" id="1.20.1260.10">
    <property type="match status" value="1"/>
</dbReference>
<feature type="compositionally biased region" description="Polar residues" evidence="1">
    <location>
        <begin position="19"/>
        <end position="32"/>
    </location>
</feature>
<dbReference type="OrthoDB" id="9778629at2"/>
<dbReference type="InterPro" id="IPR009078">
    <property type="entry name" value="Ferritin-like_SF"/>
</dbReference>
<dbReference type="SUPFAM" id="SSF47240">
    <property type="entry name" value="Ferritin-like"/>
    <property type="match status" value="1"/>
</dbReference>
<dbReference type="InterPro" id="IPR007402">
    <property type="entry name" value="DUF455"/>
</dbReference>
<evidence type="ECO:0000256" key="1">
    <source>
        <dbReference type="SAM" id="MobiDB-lite"/>
    </source>
</evidence>
<dbReference type="PANTHER" id="PTHR42782">
    <property type="entry name" value="SI:CH73-314G15.3"/>
    <property type="match status" value="1"/>
</dbReference>
<dbReference type="PANTHER" id="PTHR42782:SF2">
    <property type="entry name" value="3-OXOACYL-[ACYL-CARRIER-PROTEIN] SYNTHASE-LIKE PROTEIN"/>
    <property type="match status" value="1"/>
</dbReference>
<feature type="region of interest" description="Disordered" evidence="1">
    <location>
        <begin position="86"/>
        <end position="108"/>
    </location>
</feature>
<dbReference type="KEGG" id="siw:GH266_03090"/>
<evidence type="ECO:0000313" key="2">
    <source>
        <dbReference type="EMBL" id="QGZ33574.1"/>
    </source>
</evidence>
<dbReference type="CDD" id="cd00657">
    <property type="entry name" value="Ferritin_like"/>
    <property type="match status" value="1"/>
</dbReference>
<organism evidence="2 3">
    <name type="scientific">Stappia indica</name>
    <dbReference type="NCBI Taxonomy" id="538381"/>
    <lineage>
        <taxon>Bacteria</taxon>
        <taxon>Pseudomonadati</taxon>
        <taxon>Pseudomonadota</taxon>
        <taxon>Alphaproteobacteria</taxon>
        <taxon>Hyphomicrobiales</taxon>
        <taxon>Stappiaceae</taxon>
        <taxon>Stappia</taxon>
    </lineage>
</organism>
<feature type="region of interest" description="Disordered" evidence="1">
    <location>
        <begin position="1"/>
        <end position="44"/>
    </location>
</feature>
<gene>
    <name evidence="2" type="ORF">GH266_03090</name>
</gene>
<dbReference type="InterPro" id="IPR012347">
    <property type="entry name" value="Ferritin-like"/>
</dbReference>
<dbReference type="InterPro" id="IPR011197">
    <property type="entry name" value="UCP012318"/>
</dbReference>
<dbReference type="PIRSF" id="PIRSF012318">
    <property type="entry name" value="UCP012318"/>
    <property type="match status" value="1"/>
</dbReference>
<dbReference type="RefSeq" id="WP_158192581.1">
    <property type="nucleotide sequence ID" value="NZ_CP046908.1"/>
</dbReference>
<evidence type="ECO:0000313" key="3">
    <source>
        <dbReference type="Proteomes" id="UP000435648"/>
    </source>
</evidence>
<feature type="compositionally biased region" description="Low complexity" evidence="1">
    <location>
        <begin position="1"/>
        <end position="17"/>
    </location>
</feature>